<keyword evidence="8" id="KW-1185">Reference proteome</keyword>
<evidence type="ECO:0000256" key="3">
    <source>
        <dbReference type="ARBA" id="ARBA00022989"/>
    </source>
</evidence>
<comment type="caution">
    <text evidence="7">The sequence shown here is derived from an EMBL/GenBank/DDBJ whole genome shotgun (WGS) entry which is preliminary data.</text>
</comment>
<evidence type="ECO:0000259" key="6">
    <source>
        <dbReference type="Pfam" id="PF07291"/>
    </source>
</evidence>
<dbReference type="Pfam" id="PF07291">
    <property type="entry name" value="MauE"/>
    <property type="match status" value="1"/>
</dbReference>
<feature type="transmembrane region" description="Helical" evidence="5">
    <location>
        <begin position="7"/>
        <end position="26"/>
    </location>
</feature>
<name>A0ABT3CUB0_9BACT</name>
<evidence type="ECO:0000256" key="4">
    <source>
        <dbReference type="ARBA" id="ARBA00023136"/>
    </source>
</evidence>
<evidence type="ECO:0000313" key="7">
    <source>
        <dbReference type="EMBL" id="MCV9387166.1"/>
    </source>
</evidence>
<gene>
    <name evidence="7" type="ORF">N7U62_10860</name>
</gene>
<evidence type="ECO:0000256" key="1">
    <source>
        <dbReference type="ARBA" id="ARBA00004141"/>
    </source>
</evidence>
<evidence type="ECO:0000256" key="2">
    <source>
        <dbReference type="ARBA" id="ARBA00022692"/>
    </source>
</evidence>
<feature type="transmembrane region" description="Helical" evidence="5">
    <location>
        <begin position="46"/>
        <end position="74"/>
    </location>
</feature>
<dbReference type="Proteomes" id="UP001300692">
    <property type="component" value="Unassembled WGS sequence"/>
</dbReference>
<feature type="domain" description="Methylamine utilisation protein MauE" evidence="6">
    <location>
        <begin position="4"/>
        <end position="140"/>
    </location>
</feature>
<keyword evidence="3 5" id="KW-1133">Transmembrane helix</keyword>
<evidence type="ECO:0000313" key="8">
    <source>
        <dbReference type="Proteomes" id="UP001300692"/>
    </source>
</evidence>
<organism evidence="7 8">
    <name type="scientific">Reichenbachiella ulvae</name>
    <dbReference type="NCBI Taxonomy" id="2980104"/>
    <lineage>
        <taxon>Bacteria</taxon>
        <taxon>Pseudomonadati</taxon>
        <taxon>Bacteroidota</taxon>
        <taxon>Cytophagia</taxon>
        <taxon>Cytophagales</taxon>
        <taxon>Reichenbachiellaceae</taxon>
        <taxon>Reichenbachiella</taxon>
    </lineage>
</organism>
<comment type="subcellular location">
    <subcellularLocation>
        <location evidence="1">Membrane</location>
        <topology evidence="1">Multi-pass membrane protein</topology>
    </subcellularLocation>
</comment>
<reference evidence="7 8" key="1">
    <citation type="submission" date="2022-10" db="EMBL/GenBank/DDBJ databases">
        <title>Comparative genomics and taxonomic characterization of three novel marine species of genus Reichenbachiella exhibiting antioxidant and polysaccharide degradation activities.</title>
        <authorList>
            <person name="Muhammad N."/>
            <person name="Lee Y.-J."/>
            <person name="Ko J."/>
            <person name="Kim S.-G."/>
        </authorList>
    </citation>
    <scope>NUCLEOTIDE SEQUENCE [LARGE SCALE GENOMIC DNA]</scope>
    <source>
        <strain evidence="7 8">ABR2-5</strain>
    </source>
</reference>
<dbReference type="InterPro" id="IPR009908">
    <property type="entry name" value="Methylamine_util_MauE"/>
</dbReference>
<dbReference type="EMBL" id="JAOYOD010000001">
    <property type="protein sequence ID" value="MCV9387166.1"/>
    <property type="molecule type" value="Genomic_DNA"/>
</dbReference>
<keyword evidence="4 5" id="KW-0472">Membrane</keyword>
<proteinExistence type="predicted"/>
<sequence>MLKHLNTVLRVLVGGLFIFSGLIKVNDPIGTSIKLEEYFEVFSVEFASFFHLFVPIALPLAVFLVVLEVVLGVALIMDYKPKWTQYTILGLIVFFTFLTGYSAITNTVTDCGCFGDAIKLTPWESFTKDIILLVMIVAIIIIDKNKEDQTKALGHAVIGATSVLSLILSVTAINHLPFIDFRAYKVGDNIQTNMQPSEEFIYEYVVEKDGKEYTFNEYPTDKSFKFVSMTHINPEASPKITDFAVWNDEGDYTQEVLTGNKLFLILYDVSKSDTESLGAINELIRALGGKLEIYSLTASAGPTYEQFAAENQLEIPYYYTDATVLKTITRSNPGLWLLQDGTVKGKWHYNDVPNYSEVLDLLKL</sequence>
<feature type="transmembrane region" description="Helical" evidence="5">
    <location>
        <begin position="154"/>
        <end position="173"/>
    </location>
</feature>
<protein>
    <submittedName>
        <fullName evidence="7">DoxX family membrane protein</fullName>
    </submittedName>
</protein>
<dbReference type="RefSeq" id="WP_264137993.1">
    <property type="nucleotide sequence ID" value="NZ_JAOYOD010000001.1"/>
</dbReference>
<evidence type="ECO:0000256" key="5">
    <source>
        <dbReference type="SAM" id="Phobius"/>
    </source>
</evidence>
<dbReference type="NCBIfam" id="NF045576">
    <property type="entry name" value="BT_3928_fam"/>
    <property type="match status" value="1"/>
</dbReference>
<feature type="transmembrane region" description="Helical" evidence="5">
    <location>
        <begin position="125"/>
        <end position="142"/>
    </location>
</feature>
<feature type="transmembrane region" description="Helical" evidence="5">
    <location>
        <begin position="86"/>
        <end position="105"/>
    </location>
</feature>
<keyword evidence="2 5" id="KW-0812">Transmembrane</keyword>
<accession>A0ABT3CUB0</accession>